<dbReference type="Proteomes" id="UP000661077">
    <property type="component" value="Unassembled WGS sequence"/>
</dbReference>
<sequence length="213" mass="23907">MTQLQLVGRRSSHFTRLARIFAEELGVAYEIQPVYDMTARTPQIYANNPALKLPILRAGEEVVFGTENICRALADRAGAGEEIVWPERLRSTVSRNAQEMVWHCMTAQVQIVFGAQVCKLPDDNSYFEKARNGFEGALAWLDEHVGEALDALPANRRLSLFEASLFCMIDHLHFRKTVPVEHHSALQAFVRSFAARPSAQRTPYQLEVPPASG</sequence>
<comment type="caution">
    <text evidence="2">The sequence shown here is derived from an EMBL/GenBank/DDBJ whole genome shotgun (WGS) entry which is preliminary data.</text>
</comment>
<keyword evidence="3" id="KW-1185">Reference proteome</keyword>
<dbReference type="InterPro" id="IPR036249">
    <property type="entry name" value="Thioredoxin-like_sf"/>
</dbReference>
<dbReference type="CDD" id="cd00570">
    <property type="entry name" value="GST_N_family"/>
    <property type="match status" value="1"/>
</dbReference>
<evidence type="ECO:0000259" key="1">
    <source>
        <dbReference type="PROSITE" id="PS50404"/>
    </source>
</evidence>
<organism evidence="2 3">
    <name type="scientific">Steroidobacter gossypii</name>
    <dbReference type="NCBI Taxonomy" id="2805490"/>
    <lineage>
        <taxon>Bacteria</taxon>
        <taxon>Pseudomonadati</taxon>
        <taxon>Pseudomonadota</taxon>
        <taxon>Gammaproteobacteria</taxon>
        <taxon>Steroidobacterales</taxon>
        <taxon>Steroidobacteraceae</taxon>
        <taxon>Steroidobacter</taxon>
    </lineage>
</organism>
<dbReference type="PROSITE" id="PS50404">
    <property type="entry name" value="GST_NTER"/>
    <property type="match status" value="1"/>
</dbReference>
<feature type="domain" description="GST N-terminal" evidence="1">
    <location>
        <begin position="2"/>
        <end position="81"/>
    </location>
</feature>
<name>A0ABS1WXJ2_9GAMM</name>
<dbReference type="Gene3D" id="1.20.1050.10">
    <property type="match status" value="1"/>
</dbReference>
<evidence type="ECO:0000313" key="3">
    <source>
        <dbReference type="Proteomes" id="UP000661077"/>
    </source>
</evidence>
<dbReference type="Gene3D" id="3.40.30.10">
    <property type="entry name" value="Glutaredoxin"/>
    <property type="match status" value="1"/>
</dbReference>
<proteinExistence type="predicted"/>
<dbReference type="EMBL" id="JAEVLS010000002">
    <property type="protein sequence ID" value="MBM0105657.1"/>
    <property type="molecule type" value="Genomic_DNA"/>
</dbReference>
<dbReference type="SUPFAM" id="SSF52833">
    <property type="entry name" value="Thioredoxin-like"/>
    <property type="match status" value="1"/>
</dbReference>
<evidence type="ECO:0000313" key="2">
    <source>
        <dbReference type="EMBL" id="MBM0105657.1"/>
    </source>
</evidence>
<dbReference type="RefSeq" id="WP_203167688.1">
    <property type="nucleotide sequence ID" value="NZ_JAEVLS010000002.1"/>
</dbReference>
<protein>
    <submittedName>
        <fullName evidence="2">Glutathione S-transferase family protein</fullName>
    </submittedName>
</protein>
<dbReference type="InterPro" id="IPR004045">
    <property type="entry name" value="Glutathione_S-Trfase_N"/>
</dbReference>
<accession>A0ABS1WXJ2</accession>
<reference evidence="2 3" key="1">
    <citation type="journal article" date="2021" name="Int. J. Syst. Evol. Microbiol.">
        <title>Steroidobacter gossypii sp. nov., isolated from soil of cotton cropping field.</title>
        <authorList>
            <person name="Huang R."/>
            <person name="Yang S."/>
            <person name="Zhen C."/>
            <person name="Liu W."/>
        </authorList>
    </citation>
    <scope>NUCLEOTIDE SEQUENCE [LARGE SCALE GENOMIC DNA]</scope>
    <source>
        <strain evidence="2 3">S1-65</strain>
    </source>
</reference>
<dbReference type="Pfam" id="PF13417">
    <property type="entry name" value="GST_N_3"/>
    <property type="match status" value="1"/>
</dbReference>
<gene>
    <name evidence="2" type="ORF">JM946_12900</name>
</gene>